<feature type="transmembrane region" description="Helical" evidence="8">
    <location>
        <begin position="190"/>
        <end position="220"/>
    </location>
</feature>
<accession>A0A841K517</accession>
<reference evidence="10 11" key="1">
    <citation type="submission" date="2020-08" db="EMBL/GenBank/DDBJ databases">
        <title>Genomic Encyclopedia of Type Strains, Phase IV (KMG-IV): sequencing the most valuable type-strain genomes for metagenomic binning, comparative biology and taxonomic classification.</title>
        <authorList>
            <person name="Goeker M."/>
        </authorList>
    </citation>
    <scope>NUCLEOTIDE SEQUENCE [LARGE SCALE GENOMIC DNA]</scope>
    <source>
        <strain evidence="10 11">DSM 103733</strain>
    </source>
</reference>
<feature type="domain" description="Glycosyltransferase RgtA/B/C/D-like" evidence="9">
    <location>
        <begin position="78"/>
        <end position="249"/>
    </location>
</feature>
<feature type="transmembrane region" description="Helical" evidence="8">
    <location>
        <begin position="155"/>
        <end position="170"/>
    </location>
</feature>
<evidence type="ECO:0000259" key="9">
    <source>
        <dbReference type="Pfam" id="PF13231"/>
    </source>
</evidence>
<keyword evidence="7 8" id="KW-0472">Membrane</keyword>
<feature type="transmembrane region" description="Helical" evidence="8">
    <location>
        <begin position="356"/>
        <end position="373"/>
    </location>
</feature>
<keyword evidence="11" id="KW-1185">Reference proteome</keyword>
<evidence type="ECO:0000256" key="5">
    <source>
        <dbReference type="ARBA" id="ARBA00022692"/>
    </source>
</evidence>
<evidence type="ECO:0000256" key="6">
    <source>
        <dbReference type="ARBA" id="ARBA00022989"/>
    </source>
</evidence>
<dbReference type="GO" id="GO:0005886">
    <property type="term" value="C:plasma membrane"/>
    <property type="evidence" value="ECO:0007669"/>
    <property type="project" value="UniProtKB-SubCell"/>
</dbReference>
<dbReference type="PANTHER" id="PTHR33908:SF11">
    <property type="entry name" value="MEMBRANE PROTEIN"/>
    <property type="match status" value="1"/>
</dbReference>
<dbReference type="RefSeq" id="WP_231581346.1">
    <property type="nucleotide sequence ID" value="NZ_JACHEK010000012.1"/>
</dbReference>
<dbReference type="GO" id="GO:0009103">
    <property type="term" value="P:lipopolysaccharide biosynthetic process"/>
    <property type="evidence" value="ECO:0007669"/>
    <property type="project" value="UniProtKB-ARBA"/>
</dbReference>
<evidence type="ECO:0000256" key="8">
    <source>
        <dbReference type="SAM" id="Phobius"/>
    </source>
</evidence>
<evidence type="ECO:0000313" key="11">
    <source>
        <dbReference type="Proteomes" id="UP000538666"/>
    </source>
</evidence>
<comment type="caution">
    <text evidence="10">The sequence shown here is derived from an EMBL/GenBank/DDBJ whole genome shotgun (WGS) entry which is preliminary data.</text>
</comment>
<evidence type="ECO:0000256" key="1">
    <source>
        <dbReference type="ARBA" id="ARBA00004651"/>
    </source>
</evidence>
<evidence type="ECO:0000313" key="10">
    <source>
        <dbReference type="EMBL" id="MBB6147039.1"/>
    </source>
</evidence>
<comment type="subcellular location">
    <subcellularLocation>
        <location evidence="1">Cell membrane</location>
        <topology evidence="1">Multi-pass membrane protein</topology>
    </subcellularLocation>
</comment>
<feature type="transmembrane region" description="Helical" evidence="8">
    <location>
        <begin position="92"/>
        <end position="118"/>
    </location>
</feature>
<dbReference type="InterPro" id="IPR038731">
    <property type="entry name" value="RgtA/B/C-like"/>
</dbReference>
<evidence type="ECO:0000256" key="3">
    <source>
        <dbReference type="ARBA" id="ARBA00022676"/>
    </source>
</evidence>
<keyword evidence="6 8" id="KW-1133">Transmembrane helix</keyword>
<dbReference type="InterPro" id="IPR050297">
    <property type="entry name" value="LipidA_mod_glycosyltrf_83"/>
</dbReference>
<evidence type="ECO:0000256" key="7">
    <source>
        <dbReference type="ARBA" id="ARBA00023136"/>
    </source>
</evidence>
<dbReference type="PANTHER" id="PTHR33908">
    <property type="entry name" value="MANNOSYLTRANSFERASE YKCB-RELATED"/>
    <property type="match status" value="1"/>
</dbReference>
<feature type="transmembrane region" description="Helical" evidence="8">
    <location>
        <begin position="226"/>
        <end position="249"/>
    </location>
</feature>
<name>A0A841K517_9BACT</name>
<dbReference type="Proteomes" id="UP000538666">
    <property type="component" value="Unassembled WGS sequence"/>
</dbReference>
<dbReference type="GO" id="GO:0016763">
    <property type="term" value="F:pentosyltransferase activity"/>
    <property type="evidence" value="ECO:0007669"/>
    <property type="project" value="TreeGrafter"/>
</dbReference>
<keyword evidence="2" id="KW-1003">Cell membrane</keyword>
<evidence type="ECO:0000256" key="4">
    <source>
        <dbReference type="ARBA" id="ARBA00022679"/>
    </source>
</evidence>
<keyword evidence="3" id="KW-0328">Glycosyltransferase</keyword>
<organism evidence="10 11">
    <name type="scientific">Silvibacterium bohemicum</name>
    <dbReference type="NCBI Taxonomy" id="1577686"/>
    <lineage>
        <taxon>Bacteria</taxon>
        <taxon>Pseudomonadati</taxon>
        <taxon>Acidobacteriota</taxon>
        <taxon>Terriglobia</taxon>
        <taxon>Terriglobales</taxon>
        <taxon>Acidobacteriaceae</taxon>
        <taxon>Silvibacterium</taxon>
    </lineage>
</organism>
<evidence type="ECO:0000256" key="2">
    <source>
        <dbReference type="ARBA" id="ARBA00022475"/>
    </source>
</evidence>
<dbReference type="Pfam" id="PF13231">
    <property type="entry name" value="PMT_2"/>
    <property type="match status" value="1"/>
</dbReference>
<feature type="transmembrane region" description="Helical" evidence="8">
    <location>
        <begin position="379"/>
        <end position="397"/>
    </location>
</feature>
<keyword evidence="4" id="KW-0808">Transferase</keyword>
<feature type="transmembrane region" description="Helical" evidence="8">
    <location>
        <begin position="12"/>
        <end position="31"/>
    </location>
</feature>
<proteinExistence type="predicted"/>
<dbReference type="AlphaFoldDB" id="A0A841K517"/>
<protein>
    <recommendedName>
        <fullName evidence="9">Glycosyltransferase RgtA/B/C/D-like domain-containing protein</fullName>
    </recommendedName>
</protein>
<gene>
    <name evidence="10" type="ORF">HNQ77_005024</name>
</gene>
<keyword evidence="5 8" id="KW-0812">Transmembrane</keyword>
<sequence length="432" mass="48515">MTATDTQSKSFRAPWLIFWAGLAVRVLYITLAHTYKIRLFQDHFQFGWEMGRIARALATGYGYSDPFVGHTGPTAWVPPLYPLLLAAVFKLFGVYSALSAGVVLTINSIFSAATALFVYEIAARCYNRRVAVWSAWLWALYPAALQYAVHWVWEMSLTAMLFSWILVLALRMRSIGDPSRDDDAQSMQRWLLFGALWGLVALSNATLLLFLPICGIWILLGSRGSLGSALLRVSLASIVFLALLAPWIWRNWVVFHAFIPIRGNLGAEMYAGSGPGSNGFAFIATLPLVEHDPETMRYKTLGEVEYVKEQGAKANAYLATHHLHYFQISLKRFYFYWVSVPHPVEHSAPAEFGRELSYCFLGITGLLGLALSLKNRIPAAGLFVWAFLLLPMTYYFVTVAARFRHPLEPLIAIFSVYLFQSAAPRPRADKHA</sequence>
<dbReference type="EMBL" id="JACHEK010000012">
    <property type="protein sequence ID" value="MBB6147039.1"/>
    <property type="molecule type" value="Genomic_DNA"/>
</dbReference>